<organism evidence="1 2">
    <name type="scientific">Hypoxylon rubiginosum</name>
    <dbReference type="NCBI Taxonomy" id="110542"/>
    <lineage>
        <taxon>Eukaryota</taxon>
        <taxon>Fungi</taxon>
        <taxon>Dikarya</taxon>
        <taxon>Ascomycota</taxon>
        <taxon>Pezizomycotina</taxon>
        <taxon>Sordariomycetes</taxon>
        <taxon>Xylariomycetidae</taxon>
        <taxon>Xylariales</taxon>
        <taxon>Hypoxylaceae</taxon>
        <taxon>Hypoxylon</taxon>
    </lineage>
</organism>
<protein>
    <submittedName>
        <fullName evidence="1">Acyl-CoA N-acyltransferase</fullName>
    </submittedName>
</protein>
<evidence type="ECO:0000313" key="1">
    <source>
        <dbReference type="EMBL" id="KAI6081121.1"/>
    </source>
</evidence>
<comment type="caution">
    <text evidence="1">The sequence shown here is derived from an EMBL/GenBank/DDBJ whole genome shotgun (WGS) entry which is preliminary data.</text>
</comment>
<name>A0ACC0CKY8_9PEZI</name>
<evidence type="ECO:0000313" key="2">
    <source>
        <dbReference type="Proteomes" id="UP001497680"/>
    </source>
</evidence>
<keyword evidence="2" id="KW-1185">Reference proteome</keyword>
<dbReference type="EMBL" id="MU394407">
    <property type="protein sequence ID" value="KAI6081121.1"/>
    <property type="molecule type" value="Genomic_DNA"/>
</dbReference>
<sequence length="437" mass="49111">MANTSANEPVLKLPHPYLTSYFLVKSSRPSDSTPWFQVKPQEDGTSEKKADNTKPLPEHLDNDQLFFTEPTDLKSSERPPESNNTPWGRARRSPSSTLTWDDATPPTLAQAWLIIYVLFTIRPSTEGLRLALLGPGKEALETQLKAVLLAIDHPTAAGLGEELLVLRDTFWQGAGSPFGPRSIWAPDDAAASSLPKPLSAYPLAPLAQTMTSDAGALSWHPRRPAKPRPGSVVYSRWIPHLRETFSMVALDWQDAAHLGLFHAWQNDPRVSQGWNETGTLEQHREYLRKADADPHQITLLAAFDDTFFAYFEVYWAKEDRLGSYYSAGDFDRGRHSLVGDVRFRGPHRVTAWWSSLMHYLFLDDPRTQYVVGEPKYTNSSVLAYDLMHGFGLDKFVDLPHKRSAFVRCSRERFFQLAPLAESEKVVGGTLVGLLPKL</sequence>
<dbReference type="Proteomes" id="UP001497680">
    <property type="component" value="Unassembled WGS sequence"/>
</dbReference>
<proteinExistence type="predicted"/>
<reference evidence="1 2" key="1">
    <citation type="journal article" date="2022" name="New Phytol.">
        <title>Ecological generalism drives hyperdiversity of secondary metabolite gene clusters in xylarialean endophytes.</title>
        <authorList>
            <person name="Franco M.E.E."/>
            <person name="Wisecaver J.H."/>
            <person name="Arnold A.E."/>
            <person name="Ju Y.M."/>
            <person name="Slot J.C."/>
            <person name="Ahrendt S."/>
            <person name="Moore L.P."/>
            <person name="Eastman K.E."/>
            <person name="Scott K."/>
            <person name="Konkel Z."/>
            <person name="Mondo S.J."/>
            <person name="Kuo A."/>
            <person name="Hayes R.D."/>
            <person name="Haridas S."/>
            <person name="Andreopoulos B."/>
            <person name="Riley R."/>
            <person name="LaButti K."/>
            <person name="Pangilinan J."/>
            <person name="Lipzen A."/>
            <person name="Amirebrahimi M."/>
            <person name="Yan J."/>
            <person name="Adam C."/>
            <person name="Keymanesh K."/>
            <person name="Ng V."/>
            <person name="Louie K."/>
            <person name="Northen T."/>
            <person name="Drula E."/>
            <person name="Henrissat B."/>
            <person name="Hsieh H.M."/>
            <person name="Youens-Clark K."/>
            <person name="Lutzoni F."/>
            <person name="Miadlikowska J."/>
            <person name="Eastwood D.C."/>
            <person name="Hamelin R.C."/>
            <person name="Grigoriev I.V."/>
            <person name="U'Ren J.M."/>
        </authorList>
    </citation>
    <scope>NUCLEOTIDE SEQUENCE [LARGE SCALE GENOMIC DNA]</scope>
    <source>
        <strain evidence="1 2">ER1909</strain>
    </source>
</reference>
<accession>A0ACC0CKY8</accession>
<gene>
    <name evidence="1" type="ORF">F4821DRAFT_265247</name>
</gene>